<dbReference type="RefSeq" id="WP_262996190.1">
    <property type="nucleotide sequence ID" value="NZ_JAOTJC010000013.1"/>
</dbReference>
<proteinExistence type="predicted"/>
<dbReference type="EMBL" id="JAOTJC010000013">
    <property type="protein sequence ID" value="MCU7555986.1"/>
    <property type="molecule type" value="Genomic_DNA"/>
</dbReference>
<dbReference type="PANTHER" id="PTHR12286">
    <property type="entry name" value="SACCHAROPINE DEHYDROGENASE-LIKE OXIDOREDUCTASE"/>
    <property type="match status" value="1"/>
</dbReference>
<evidence type="ECO:0000259" key="1">
    <source>
        <dbReference type="Pfam" id="PF03435"/>
    </source>
</evidence>
<gene>
    <name evidence="2" type="ORF">OCL06_15455</name>
</gene>
<dbReference type="InterPro" id="IPR036291">
    <property type="entry name" value="NAD(P)-bd_dom_sf"/>
</dbReference>
<evidence type="ECO:0000313" key="2">
    <source>
        <dbReference type="EMBL" id="MCU7555986.1"/>
    </source>
</evidence>
<evidence type="ECO:0000313" key="3">
    <source>
        <dbReference type="Proteomes" id="UP001209257"/>
    </source>
</evidence>
<sequence>MTSDKRKFDIVLYGASSFVGQIITGYLATRLEAGSWAVAGRNPDKLRRVLAQHKCENTPVLTADANDSDALTKMCEQTSVVISTVGPYALYGEGVVKACAHTGTGYVDLTGEPHWIKQMQSRYQDIAQANGAQLVHCCGFDSVPSDMGVYFLQQHTIANTGKPCDDIAMRVHRIKGGASGGTVASILNLVEEAQRDKNIRKQLADPYLLCNSPATRIRQPNVKKACYDPVTHRWIAPFIMAAINTRVVHWSNSLRNYPYTEQFTYEEAIVTGRGRKGAVRGWTMTLGLGGFMLAASSKLLRKLLQKHWLPKPGEGPSHKAQQQGYYDIRFYGATSAQRQFVARVTGDRDPGYGSTAKMISECAILLSQQRQKNSELAGGVMSPSVCFGASIIEPLTTYAGLRFEILPSHSAADM</sequence>
<dbReference type="PANTHER" id="PTHR12286:SF5">
    <property type="entry name" value="SACCHAROPINE DEHYDROGENASE-LIKE OXIDOREDUCTASE"/>
    <property type="match status" value="1"/>
</dbReference>
<dbReference type="InterPro" id="IPR051276">
    <property type="entry name" value="Saccharopine_DH-like_oxidrdct"/>
</dbReference>
<dbReference type="Gene3D" id="3.40.50.720">
    <property type="entry name" value="NAD(P)-binding Rossmann-like Domain"/>
    <property type="match status" value="1"/>
</dbReference>
<protein>
    <submittedName>
        <fullName evidence="2">Saccharopine dehydrogenase NADP-binding domain-containing protein</fullName>
    </submittedName>
</protein>
<dbReference type="SUPFAM" id="SSF51735">
    <property type="entry name" value="NAD(P)-binding Rossmann-fold domains"/>
    <property type="match status" value="1"/>
</dbReference>
<dbReference type="Proteomes" id="UP001209257">
    <property type="component" value="Unassembled WGS sequence"/>
</dbReference>
<organism evidence="2 3">
    <name type="scientific">Alteromonas salexigens</name>
    <dbReference type="NCBI Taxonomy" id="2982530"/>
    <lineage>
        <taxon>Bacteria</taxon>
        <taxon>Pseudomonadati</taxon>
        <taxon>Pseudomonadota</taxon>
        <taxon>Gammaproteobacteria</taxon>
        <taxon>Alteromonadales</taxon>
        <taxon>Alteromonadaceae</taxon>
        <taxon>Alteromonas/Salinimonas group</taxon>
        <taxon>Alteromonas</taxon>
    </lineage>
</organism>
<feature type="domain" description="Saccharopine dehydrogenase NADP binding" evidence="1">
    <location>
        <begin position="10"/>
        <end position="132"/>
    </location>
</feature>
<accession>A0ABT2VUT4</accession>
<comment type="caution">
    <text evidence="2">The sequence shown here is derived from an EMBL/GenBank/DDBJ whole genome shotgun (WGS) entry which is preliminary data.</text>
</comment>
<dbReference type="Pfam" id="PF03435">
    <property type="entry name" value="Sacchrp_dh_NADP"/>
    <property type="match status" value="1"/>
</dbReference>
<dbReference type="InterPro" id="IPR005097">
    <property type="entry name" value="Sacchrp_dh_NADP-bd"/>
</dbReference>
<keyword evidence="3" id="KW-1185">Reference proteome</keyword>
<reference evidence="3" key="1">
    <citation type="submission" date="2023-07" db="EMBL/GenBank/DDBJ databases">
        <title>Study on multiphase classification of strain Alteromonas salexigens isolated from the Yellow Sea.</title>
        <authorList>
            <person name="Sun L."/>
        </authorList>
    </citation>
    <scope>NUCLEOTIDE SEQUENCE [LARGE SCALE GENOMIC DNA]</scope>
    <source>
        <strain evidence="3">ASW11-19</strain>
    </source>
</reference>
<name>A0ABT2VUT4_9ALTE</name>